<organism evidence="1 2">
    <name type="scientific">Paenibacillus crassostreae</name>
    <dbReference type="NCBI Taxonomy" id="1763538"/>
    <lineage>
        <taxon>Bacteria</taxon>
        <taxon>Bacillati</taxon>
        <taxon>Bacillota</taxon>
        <taxon>Bacilli</taxon>
        <taxon>Bacillales</taxon>
        <taxon>Paenibacillaceae</taxon>
        <taxon>Paenibacillus</taxon>
    </lineage>
</organism>
<dbReference type="OrthoDB" id="2087323at2"/>
<dbReference type="Proteomes" id="UP000077134">
    <property type="component" value="Unassembled WGS sequence"/>
</dbReference>
<dbReference type="AlphaFoldDB" id="A0A167BWG7"/>
<dbReference type="Pfam" id="PF18928">
    <property type="entry name" value="DUF5677"/>
    <property type="match status" value="1"/>
</dbReference>
<dbReference type="RefSeq" id="WP_068660102.1">
    <property type="nucleotide sequence ID" value="NZ_CP017770.1"/>
</dbReference>
<dbReference type="KEGG" id="pcx:LPB68_10210"/>
<reference evidence="1 2" key="1">
    <citation type="submission" date="2016-02" db="EMBL/GenBank/DDBJ databases">
        <title>Paenibacillus sp. LPB0068, isolated from Crassostrea gigas.</title>
        <authorList>
            <person name="Shin S.-K."/>
            <person name="Yi H."/>
        </authorList>
    </citation>
    <scope>NUCLEOTIDE SEQUENCE [LARGE SCALE GENOMIC DNA]</scope>
    <source>
        <strain evidence="1 2">LPB0068</strain>
    </source>
</reference>
<keyword evidence="2" id="KW-1185">Reference proteome</keyword>
<protein>
    <submittedName>
        <fullName evidence="1">Uncharacterized protein</fullName>
    </submittedName>
</protein>
<dbReference type="STRING" id="1763538.LPB68_10210"/>
<comment type="caution">
    <text evidence="1">The sequence shown here is derived from an EMBL/GenBank/DDBJ whole genome shotgun (WGS) entry which is preliminary data.</text>
</comment>
<dbReference type="EMBL" id="LSFN01000035">
    <property type="protein sequence ID" value="OAB72521.1"/>
    <property type="molecule type" value="Genomic_DNA"/>
</dbReference>
<evidence type="ECO:0000313" key="2">
    <source>
        <dbReference type="Proteomes" id="UP000077134"/>
    </source>
</evidence>
<gene>
    <name evidence="1" type="ORF">PNBC_16655</name>
</gene>
<accession>A0A167BWG7</accession>
<sequence length="284" mass="33665">MEKLDKISFIKRFIEEVSIHFLREESPVIIQPGFENVRDIITLYAKQTNLLSSLLVLLENNFTEESYILLRSQINNFMLIEFLCNDDSSKKRYKEFTMQPIKNDYKFLKDLRKAIDKGWLNESDYPNRINKFNECKKELKRNGYDLKDKYSMIPLTLAGLAREDKLLFGIYISLYREASKHEHSDPTSLKVYRDQILDDYSSDEVFKMNLSKSNTNEELMILNMACNTYFITLSHLIKYLTNNHPHILDTYDKPKLIEIFVNAVLLDDTIDRDEYLNELISKYN</sequence>
<name>A0A167BWG7_9BACL</name>
<dbReference type="InterPro" id="IPR043733">
    <property type="entry name" value="DUF5677"/>
</dbReference>
<evidence type="ECO:0000313" key="1">
    <source>
        <dbReference type="EMBL" id="OAB72521.1"/>
    </source>
</evidence>
<proteinExistence type="predicted"/>